<dbReference type="Proteomes" id="UP000290204">
    <property type="component" value="Unassembled WGS sequence"/>
</dbReference>
<reference evidence="2 3" key="1">
    <citation type="submission" date="2019-01" db="EMBL/GenBank/DDBJ databases">
        <title>Lacibacter sp. strain TTM-7.</title>
        <authorList>
            <person name="Chen W.-M."/>
        </authorList>
    </citation>
    <scope>NUCLEOTIDE SEQUENCE [LARGE SCALE GENOMIC DNA]</scope>
    <source>
        <strain evidence="2 3">TTM-7</strain>
    </source>
</reference>
<protein>
    <submittedName>
        <fullName evidence="2">DUF4870 domain-containing protein</fullName>
    </submittedName>
</protein>
<keyword evidence="1" id="KW-1133">Transmembrane helix</keyword>
<evidence type="ECO:0000313" key="3">
    <source>
        <dbReference type="Proteomes" id="UP000290204"/>
    </source>
</evidence>
<proteinExistence type="predicted"/>
<feature type="transmembrane region" description="Helical" evidence="1">
    <location>
        <begin position="65"/>
        <end position="88"/>
    </location>
</feature>
<name>A0A4Q1CK02_9BACT</name>
<dbReference type="AlphaFoldDB" id="A0A4Q1CK02"/>
<comment type="caution">
    <text evidence="2">The sequence shown here is derived from an EMBL/GenBank/DDBJ whole genome shotgun (WGS) entry which is preliminary data.</text>
</comment>
<keyword evidence="3" id="KW-1185">Reference proteome</keyword>
<feature type="transmembrane region" description="Helical" evidence="1">
    <location>
        <begin position="6"/>
        <end position="24"/>
    </location>
</feature>
<gene>
    <name evidence="2" type="ORF">ESA94_09605</name>
</gene>
<keyword evidence="1" id="KW-0472">Membrane</keyword>
<dbReference type="OrthoDB" id="6400719at2"/>
<dbReference type="RefSeq" id="WP_129130669.1">
    <property type="nucleotide sequence ID" value="NZ_SDHW01000002.1"/>
</dbReference>
<keyword evidence="1" id="KW-0812">Transmembrane</keyword>
<dbReference type="EMBL" id="SDHW01000002">
    <property type="protein sequence ID" value="RXK60708.1"/>
    <property type="molecule type" value="Genomic_DNA"/>
</dbReference>
<evidence type="ECO:0000313" key="2">
    <source>
        <dbReference type="EMBL" id="RXK60708.1"/>
    </source>
</evidence>
<sequence length="110" mass="12565">MDSKTISWVSYLTIIGWIVAYVNYTNSNPKQQLATFHLRQSFGLVASSLALYLLFWTLVFAVPMLSFLITILWLVLVVLWVLGFIAALNGEEKPLPVAGAYFQQWFTFIK</sequence>
<organism evidence="2 3">
    <name type="scientific">Lacibacter luteus</name>
    <dbReference type="NCBI Taxonomy" id="2508719"/>
    <lineage>
        <taxon>Bacteria</taxon>
        <taxon>Pseudomonadati</taxon>
        <taxon>Bacteroidota</taxon>
        <taxon>Chitinophagia</taxon>
        <taxon>Chitinophagales</taxon>
        <taxon>Chitinophagaceae</taxon>
        <taxon>Lacibacter</taxon>
    </lineage>
</organism>
<evidence type="ECO:0000256" key="1">
    <source>
        <dbReference type="SAM" id="Phobius"/>
    </source>
</evidence>
<accession>A0A4Q1CK02</accession>
<feature type="transmembrane region" description="Helical" evidence="1">
    <location>
        <begin position="36"/>
        <end position="59"/>
    </location>
</feature>